<keyword evidence="2 5" id="KW-0963">Cytoplasm</keyword>
<comment type="subcellular location">
    <subcellularLocation>
        <location evidence="1 5">Cytoplasm</location>
    </subcellularLocation>
</comment>
<keyword evidence="4 5" id="KW-0808">Transferase</keyword>
<dbReference type="InterPro" id="IPR041370">
    <property type="entry name" value="Mlase_EEF1AKMT1/ZCCHC4"/>
</dbReference>
<dbReference type="PANTHER" id="PTHR13200:SF0">
    <property type="entry name" value="EEF1A LYSINE METHYLTRANSFERASE 1"/>
    <property type="match status" value="1"/>
</dbReference>
<evidence type="ECO:0000256" key="6">
    <source>
        <dbReference type="SAM" id="MobiDB-lite"/>
    </source>
</evidence>
<comment type="caution">
    <text evidence="7">The sequence shown here is derived from an EMBL/GenBank/DDBJ whole genome shotgun (WGS) entry which is preliminary data.</text>
</comment>
<dbReference type="EMBL" id="CALNXI010000338">
    <property type="protein sequence ID" value="CAH3025130.1"/>
    <property type="molecule type" value="Genomic_DNA"/>
</dbReference>
<evidence type="ECO:0000256" key="5">
    <source>
        <dbReference type="HAMAP-Rule" id="MF_03187"/>
    </source>
</evidence>
<evidence type="ECO:0000256" key="2">
    <source>
        <dbReference type="ARBA" id="ARBA00022490"/>
    </source>
</evidence>
<dbReference type="PROSITE" id="PS00092">
    <property type="entry name" value="N6_MTASE"/>
    <property type="match status" value="1"/>
</dbReference>
<protein>
    <recommendedName>
        <fullName evidence="5">Protein-lysine N-methyltransferase PEVE_00025144</fullName>
        <ecNumber evidence="5">2.1.1.-</ecNumber>
    </recommendedName>
</protein>
<keyword evidence="8" id="KW-1185">Reference proteome</keyword>
<dbReference type="InterPro" id="IPR002052">
    <property type="entry name" value="DNA_methylase_N6_adenine_CS"/>
</dbReference>
<evidence type="ECO:0000256" key="1">
    <source>
        <dbReference type="ARBA" id="ARBA00004496"/>
    </source>
</evidence>
<gene>
    <name evidence="7" type="ORF">PEVE_00025144</name>
</gene>
<name>A0ABN8M688_9CNID</name>
<keyword evidence="3 5" id="KW-0489">Methyltransferase</keyword>
<sequence length="225" mass="25768">MADGLSVNENQNHLDNNRDDDDDDLPQLSAHALAALQEFYKEEKQKQEKEASEGNTDIDENWQLSQFWYNDQTALTLAEEALRAASNGRIACLCAPTLFKKLLEIKPARCEAKIFEFDRRFDVFGEDFVFYDYNKPLDLPDSITECSFDVVFADPPFLSEECLTKTAQTMKYLSKERIILCTGQVMEELAYKLLGLTPCKFKPIHSRNLSNPFSCFVNYDSGLNK</sequence>
<evidence type="ECO:0000256" key="3">
    <source>
        <dbReference type="ARBA" id="ARBA00022603"/>
    </source>
</evidence>
<dbReference type="HAMAP" id="MF_03187">
    <property type="entry name" value="Methyltr_EFM5"/>
    <property type="match status" value="1"/>
</dbReference>
<dbReference type="PANTHER" id="PTHR13200">
    <property type="entry name" value="EEF1A LYSINE METHYLTRANSFERASE 1"/>
    <property type="match status" value="1"/>
</dbReference>
<dbReference type="Proteomes" id="UP001159427">
    <property type="component" value="Unassembled WGS sequence"/>
</dbReference>
<proteinExistence type="inferred from homology"/>
<organism evidence="7 8">
    <name type="scientific">Porites evermanni</name>
    <dbReference type="NCBI Taxonomy" id="104178"/>
    <lineage>
        <taxon>Eukaryota</taxon>
        <taxon>Metazoa</taxon>
        <taxon>Cnidaria</taxon>
        <taxon>Anthozoa</taxon>
        <taxon>Hexacorallia</taxon>
        <taxon>Scleractinia</taxon>
        <taxon>Fungiina</taxon>
        <taxon>Poritidae</taxon>
        <taxon>Porites</taxon>
    </lineage>
</organism>
<accession>A0ABN8M688</accession>
<dbReference type="Pfam" id="PF10237">
    <property type="entry name" value="N6-adenineMlase"/>
    <property type="match status" value="1"/>
</dbReference>
<evidence type="ECO:0000256" key="4">
    <source>
        <dbReference type="ARBA" id="ARBA00022679"/>
    </source>
</evidence>
<feature type="region of interest" description="Disordered" evidence="6">
    <location>
        <begin position="1"/>
        <end position="27"/>
    </location>
</feature>
<evidence type="ECO:0000313" key="7">
    <source>
        <dbReference type="EMBL" id="CAH3025130.1"/>
    </source>
</evidence>
<dbReference type="InterPro" id="IPR019369">
    <property type="entry name" value="Efm5/EEF1AKMT1"/>
</dbReference>
<evidence type="ECO:0000313" key="8">
    <source>
        <dbReference type="Proteomes" id="UP001159427"/>
    </source>
</evidence>
<comment type="similarity">
    <text evidence="5">Belongs to the class I-like SAM-binding methyltransferase superfamily. EFM5 family.</text>
</comment>
<comment type="function">
    <text evidence="5">S-adenosyl-L-methionine-dependent protein-lysine N-methyltransferase that methylates elongation factor 1-alpha.</text>
</comment>
<dbReference type="EC" id="2.1.1.-" evidence="5"/>
<reference evidence="7 8" key="1">
    <citation type="submission" date="2022-05" db="EMBL/GenBank/DDBJ databases">
        <authorList>
            <consortium name="Genoscope - CEA"/>
            <person name="William W."/>
        </authorList>
    </citation>
    <scope>NUCLEOTIDE SEQUENCE [LARGE SCALE GENOMIC DNA]</scope>
</reference>